<gene>
    <name evidence="1" type="ORF">PLEPLA_LOCUS8520</name>
</gene>
<dbReference type="AlphaFoldDB" id="A0A9N7Y6W5"/>
<proteinExistence type="predicted"/>
<reference evidence="1" key="1">
    <citation type="submission" date="2020-03" db="EMBL/GenBank/DDBJ databases">
        <authorList>
            <person name="Weist P."/>
        </authorList>
    </citation>
    <scope>NUCLEOTIDE SEQUENCE</scope>
</reference>
<organism evidence="1 2">
    <name type="scientific">Pleuronectes platessa</name>
    <name type="common">European plaice</name>
    <dbReference type="NCBI Taxonomy" id="8262"/>
    <lineage>
        <taxon>Eukaryota</taxon>
        <taxon>Metazoa</taxon>
        <taxon>Chordata</taxon>
        <taxon>Craniata</taxon>
        <taxon>Vertebrata</taxon>
        <taxon>Euteleostomi</taxon>
        <taxon>Actinopterygii</taxon>
        <taxon>Neopterygii</taxon>
        <taxon>Teleostei</taxon>
        <taxon>Neoteleostei</taxon>
        <taxon>Acanthomorphata</taxon>
        <taxon>Carangaria</taxon>
        <taxon>Pleuronectiformes</taxon>
        <taxon>Pleuronectoidei</taxon>
        <taxon>Pleuronectidae</taxon>
        <taxon>Pleuronectes</taxon>
    </lineage>
</organism>
<accession>A0A9N7Y6W5</accession>
<keyword evidence="2" id="KW-1185">Reference proteome</keyword>
<comment type="caution">
    <text evidence="1">The sequence shown here is derived from an EMBL/GenBank/DDBJ whole genome shotgun (WGS) entry which is preliminary data.</text>
</comment>
<evidence type="ECO:0000313" key="2">
    <source>
        <dbReference type="Proteomes" id="UP001153269"/>
    </source>
</evidence>
<sequence length="155" mass="17658">MDFGEPQDATYDPDDSITVLTESADVTMESSNPVHKTPTYIVYENCLLELFEVCPVCRRGTDVIYKKGECTAKPVKADATFRDSHRLYLKAKQCTNNYVDNLLDLIFHQVFQDLALYVNEVLNISKREDLSAKYEKPDKQEVIASYVSSFNQGQV</sequence>
<protein>
    <submittedName>
        <fullName evidence="1">Uncharacterized protein</fullName>
    </submittedName>
</protein>
<dbReference type="Proteomes" id="UP001153269">
    <property type="component" value="Unassembled WGS sequence"/>
</dbReference>
<name>A0A9N7Y6W5_PLEPL</name>
<evidence type="ECO:0000313" key="1">
    <source>
        <dbReference type="EMBL" id="CAB1420645.1"/>
    </source>
</evidence>
<dbReference type="EMBL" id="CADEAL010000470">
    <property type="protein sequence ID" value="CAB1420645.1"/>
    <property type="molecule type" value="Genomic_DNA"/>
</dbReference>